<dbReference type="RefSeq" id="WP_154306457.1">
    <property type="nucleotide sequence ID" value="NZ_WKKI01000004.1"/>
</dbReference>
<dbReference type="CDD" id="cd18084">
    <property type="entry name" value="RsmE-like"/>
    <property type="match status" value="1"/>
</dbReference>
<dbReference type="Gene3D" id="2.40.240.20">
    <property type="entry name" value="Hypothetical PUA domain-like, domain 1"/>
    <property type="match status" value="1"/>
</dbReference>
<keyword evidence="6 12" id="KW-0698">rRNA processing</keyword>
<evidence type="ECO:0000256" key="8">
    <source>
        <dbReference type="ARBA" id="ARBA00022679"/>
    </source>
</evidence>
<dbReference type="NCBIfam" id="TIGR00046">
    <property type="entry name" value="RsmE family RNA methyltransferase"/>
    <property type="match status" value="1"/>
</dbReference>
<dbReference type="Pfam" id="PF20260">
    <property type="entry name" value="PUA_4"/>
    <property type="match status" value="1"/>
</dbReference>
<keyword evidence="7 12" id="KW-0489">Methyltransferase</keyword>
<dbReference type="Proteomes" id="UP000448867">
    <property type="component" value="Unassembled WGS sequence"/>
</dbReference>
<dbReference type="InterPro" id="IPR029026">
    <property type="entry name" value="tRNA_m1G_MTases_N"/>
</dbReference>
<comment type="caution">
    <text evidence="15">The sequence shown here is derived from an EMBL/GenBank/DDBJ whole genome shotgun (WGS) entry which is preliminary data.</text>
</comment>
<evidence type="ECO:0000256" key="7">
    <source>
        <dbReference type="ARBA" id="ARBA00022603"/>
    </source>
</evidence>
<dbReference type="PIRSF" id="PIRSF015601">
    <property type="entry name" value="MTase_slr0722"/>
    <property type="match status" value="1"/>
</dbReference>
<dbReference type="GO" id="GO:0070042">
    <property type="term" value="F:rRNA (uridine-N3-)-methyltransferase activity"/>
    <property type="evidence" value="ECO:0007669"/>
    <property type="project" value="TreeGrafter"/>
</dbReference>
<evidence type="ECO:0000313" key="15">
    <source>
        <dbReference type="EMBL" id="MRX71317.1"/>
    </source>
</evidence>
<dbReference type="InterPro" id="IPR046887">
    <property type="entry name" value="RsmE_PUA-like"/>
</dbReference>
<comment type="subcellular location">
    <subcellularLocation>
        <location evidence="1 12">Cytoplasm</location>
    </subcellularLocation>
</comment>
<organism evidence="15 16">
    <name type="scientific">Metabacillus lacus</name>
    <dbReference type="NCBI Taxonomy" id="1983721"/>
    <lineage>
        <taxon>Bacteria</taxon>
        <taxon>Bacillati</taxon>
        <taxon>Bacillota</taxon>
        <taxon>Bacilli</taxon>
        <taxon>Bacillales</taxon>
        <taxon>Bacillaceae</taxon>
        <taxon>Metabacillus</taxon>
    </lineage>
</organism>
<sequence length="251" mass="28570">MQRYFISDSKENIENTLQITGEDVHHISRVMRMKESDQLVCVVSGGEQALCEIAEITNDSVKCRVIQWTEISRELPVRIAVANGLPKGDKLEYIIQKGTELGAHMFVPFNAARSVVKLDQKKAAKKVERWKKIAKEAAEQSYRNKIPEIMEPMTFQELMKLSEGFHKRIVAYEESAKQGEKKNFSRILESLNPEESLLIAIGPEGGFSEKEISQLTENNFELCSFGPRILRTETASLYALSAISYYFELSR</sequence>
<keyword evidence="16" id="KW-1185">Reference proteome</keyword>
<evidence type="ECO:0000256" key="3">
    <source>
        <dbReference type="ARBA" id="ARBA00012328"/>
    </source>
</evidence>
<dbReference type="GO" id="GO:0005737">
    <property type="term" value="C:cytoplasm"/>
    <property type="evidence" value="ECO:0007669"/>
    <property type="project" value="UniProtKB-SubCell"/>
</dbReference>
<evidence type="ECO:0000256" key="4">
    <source>
        <dbReference type="ARBA" id="ARBA00013673"/>
    </source>
</evidence>
<dbReference type="Gene3D" id="3.40.1280.10">
    <property type="match status" value="1"/>
</dbReference>
<evidence type="ECO:0000256" key="1">
    <source>
        <dbReference type="ARBA" id="ARBA00004496"/>
    </source>
</evidence>
<dbReference type="NCBIfam" id="NF008691">
    <property type="entry name" value="PRK11713.1-4"/>
    <property type="match status" value="1"/>
</dbReference>
<evidence type="ECO:0000256" key="10">
    <source>
        <dbReference type="ARBA" id="ARBA00025699"/>
    </source>
</evidence>
<comment type="function">
    <text evidence="10 12">Specifically methylates the N3 position of the uracil ring of uridine 1498 (m3U1498) in 16S rRNA. Acts on the fully assembled 30S ribosomal subunit.</text>
</comment>
<evidence type="ECO:0000259" key="13">
    <source>
        <dbReference type="Pfam" id="PF04452"/>
    </source>
</evidence>
<dbReference type="EMBL" id="WKKI01000004">
    <property type="protein sequence ID" value="MRX71317.1"/>
    <property type="molecule type" value="Genomic_DNA"/>
</dbReference>
<dbReference type="PANTHER" id="PTHR30027:SF3">
    <property type="entry name" value="16S RRNA (URACIL(1498)-N(3))-METHYLTRANSFERASE"/>
    <property type="match status" value="1"/>
</dbReference>
<dbReference type="InterPro" id="IPR029028">
    <property type="entry name" value="Alpha/beta_knot_MTases"/>
</dbReference>
<dbReference type="GO" id="GO:0070475">
    <property type="term" value="P:rRNA base methylation"/>
    <property type="evidence" value="ECO:0007669"/>
    <property type="project" value="TreeGrafter"/>
</dbReference>
<evidence type="ECO:0000256" key="9">
    <source>
        <dbReference type="ARBA" id="ARBA00022691"/>
    </source>
</evidence>
<dbReference type="InterPro" id="IPR015947">
    <property type="entry name" value="PUA-like_sf"/>
</dbReference>
<evidence type="ECO:0000256" key="11">
    <source>
        <dbReference type="ARBA" id="ARBA00047944"/>
    </source>
</evidence>
<dbReference type="FunFam" id="3.40.1280.10:FF:000024">
    <property type="entry name" value="Ribosomal RNA small subunit methyltransferase E"/>
    <property type="match status" value="1"/>
</dbReference>
<evidence type="ECO:0000313" key="16">
    <source>
        <dbReference type="Proteomes" id="UP000448867"/>
    </source>
</evidence>
<dbReference type="PANTHER" id="PTHR30027">
    <property type="entry name" value="RIBOSOMAL RNA SMALL SUBUNIT METHYLTRANSFERASE E"/>
    <property type="match status" value="1"/>
</dbReference>
<keyword evidence="8 12" id="KW-0808">Transferase</keyword>
<dbReference type="AlphaFoldDB" id="A0A7X2LYW1"/>
<evidence type="ECO:0000256" key="2">
    <source>
        <dbReference type="ARBA" id="ARBA00005528"/>
    </source>
</evidence>
<dbReference type="Pfam" id="PF04452">
    <property type="entry name" value="Methyltrans_RNA"/>
    <property type="match status" value="1"/>
</dbReference>
<accession>A0A7X2LYW1</accession>
<dbReference type="InterPro" id="IPR046886">
    <property type="entry name" value="RsmE_MTase_dom"/>
</dbReference>
<comment type="catalytic activity">
    <reaction evidence="11 12">
        <text>uridine(1498) in 16S rRNA + S-adenosyl-L-methionine = N(3)-methyluridine(1498) in 16S rRNA + S-adenosyl-L-homocysteine + H(+)</text>
        <dbReference type="Rhea" id="RHEA:42920"/>
        <dbReference type="Rhea" id="RHEA-COMP:10283"/>
        <dbReference type="Rhea" id="RHEA-COMP:10284"/>
        <dbReference type="ChEBI" id="CHEBI:15378"/>
        <dbReference type="ChEBI" id="CHEBI:57856"/>
        <dbReference type="ChEBI" id="CHEBI:59789"/>
        <dbReference type="ChEBI" id="CHEBI:65315"/>
        <dbReference type="ChEBI" id="CHEBI:74502"/>
        <dbReference type="EC" id="2.1.1.193"/>
    </reaction>
</comment>
<feature type="domain" description="Ribosomal RNA small subunit methyltransferase E methyltransferase" evidence="13">
    <location>
        <begin position="74"/>
        <end position="244"/>
    </location>
</feature>
<evidence type="ECO:0000256" key="12">
    <source>
        <dbReference type="PIRNR" id="PIRNR015601"/>
    </source>
</evidence>
<gene>
    <name evidence="15" type="ORF">GJU40_03910</name>
</gene>
<comment type="similarity">
    <text evidence="2 12">Belongs to the RNA methyltransferase RsmE family.</text>
</comment>
<keyword evidence="5 12" id="KW-0963">Cytoplasm</keyword>
<evidence type="ECO:0000256" key="6">
    <source>
        <dbReference type="ARBA" id="ARBA00022552"/>
    </source>
</evidence>
<dbReference type="SUPFAM" id="SSF88697">
    <property type="entry name" value="PUA domain-like"/>
    <property type="match status" value="1"/>
</dbReference>
<dbReference type="EC" id="2.1.1.193" evidence="3 12"/>
<name>A0A7X2LYW1_9BACI</name>
<reference evidence="15 16" key="1">
    <citation type="submission" date="2019-11" db="EMBL/GenBank/DDBJ databases">
        <title>Bacillus lacus genome.</title>
        <authorList>
            <person name="Allen C.J."/>
            <person name="Newman J.D."/>
        </authorList>
    </citation>
    <scope>NUCLEOTIDE SEQUENCE [LARGE SCALE GENOMIC DNA]</scope>
    <source>
        <strain evidence="15 16">KCTC 33946</strain>
    </source>
</reference>
<dbReference type="NCBIfam" id="NF008692">
    <property type="entry name" value="PRK11713.1-5"/>
    <property type="match status" value="1"/>
</dbReference>
<protein>
    <recommendedName>
        <fullName evidence="4 12">Ribosomal RNA small subunit methyltransferase E</fullName>
        <ecNumber evidence="3 12">2.1.1.193</ecNumber>
    </recommendedName>
</protein>
<dbReference type="SUPFAM" id="SSF75217">
    <property type="entry name" value="alpha/beta knot"/>
    <property type="match status" value="1"/>
</dbReference>
<proteinExistence type="inferred from homology"/>
<keyword evidence="9 12" id="KW-0949">S-adenosyl-L-methionine</keyword>
<evidence type="ECO:0000256" key="5">
    <source>
        <dbReference type="ARBA" id="ARBA00022490"/>
    </source>
</evidence>
<evidence type="ECO:0000259" key="14">
    <source>
        <dbReference type="Pfam" id="PF20260"/>
    </source>
</evidence>
<feature type="domain" description="Ribosomal RNA small subunit methyltransferase E PUA-like" evidence="14">
    <location>
        <begin position="19"/>
        <end position="65"/>
    </location>
</feature>
<dbReference type="OrthoDB" id="9815641at2"/>
<dbReference type="InterPro" id="IPR006700">
    <property type="entry name" value="RsmE"/>
</dbReference>